<dbReference type="GO" id="GO:0004386">
    <property type="term" value="F:helicase activity"/>
    <property type="evidence" value="ECO:0007669"/>
    <property type="project" value="UniProtKB-KW"/>
</dbReference>
<evidence type="ECO:0000256" key="2">
    <source>
        <dbReference type="ARBA" id="ARBA00001946"/>
    </source>
</evidence>
<dbReference type="SMART" id="SM00487">
    <property type="entry name" value="DEXDc"/>
    <property type="match status" value="1"/>
</dbReference>
<reference evidence="22 23" key="1">
    <citation type="submission" date="2015-09" db="EMBL/GenBank/DDBJ databases">
        <title>Draft genome of the scarab beetle Oryctes borbonicus.</title>
        <authorList>
            <person name="Meyer J.M."/>
            <person name="Markov G.V."/>
            <person name="Baskaran P."/>
            <person name="Herrmann M."/>
            <person name="Sommer R.J."/>
            <person name="Roedelsperger C."/>
        </authorList>
    </citation>
    <scope>NUCLEOTIDE SEQUENCE [LARGE SCALE GENOMIC DNA]</scope>
    <source>
        <strain evidence="22">OB123</strain>
        <tissue evidence="22">Whole animal</tissue>
    </source>
</reference>
<keyword evidence="11 15" id="KW-0694">RNA-binding</keyword>
<dbReference type="InterPro" id="IPR005034">
    <property type="entry name" value="Dicer_dimerisation"/>
</dbReference>
<dbReference type="Pfam" id="PF04851">
    <property type="entry name" value="ResIII"/>
    <property type="match status" value="1"/>
</dbReference>
<dbReference type="SUPFAM" id="SSF54768">
    <property type="entry name" value="dsRNA-binding domain-like"/>
    <property type="match status" value="1"/>
</dbReference>
<dbReference type="Pfam" id="PF00271">
    <property type="entry name" value="Helicase_C"/>
    <property type="match status" value="1"/>
</dbReference>
<dbReference type="PANTHER" id="PTHR14950">
    <property type="entry name" value="DICER-RELATED"/>
    <property type="match status" value="1"/>
</dbReference>
<dbReference type="InterPro" id="IPR006935">
    <property type="entry name" value="Helicase/UvrB_N"/>
</dbReference>
<evidence type="ECO:0000256" key="3">
    <source>
        <dbReference type="ARBA" id="ARBA00022722"/>
    </source>
</evidence>
<keyword evidence="3" id="KW-0540">Nuclease</keyword>
<dbReference type="GO" id="GO:0004530">
    <property type="term" value="F:deoxyribonuclease I activity"/>
    <property type="evidence" value="ECO:0007669"/>
    <property type="project" value="TreeGrafter"/>
</dbReference>
<dbReference type="SMART" id="SM00490">
    <property type="entry name" value="HELICc"/>
    <property type="match status" value="1"/>
</dbReference>
<feature type="domain" description="Helicase C-terminal" evidence="20">
    <location>
        <begin position="358"/>
        <end position="532"/>
    </location>
</feature>
<evidence type="ECO:0000259" key="21">
    <source>
        <dbReference type="PROSITE" id="PS51327"/>
    </source>
</evidence>
<dbReference type="InterPro" id="IPR000999">
    <property type="entry name" value="RNase_III_dom"/>
</dbReference>
<comment type="caution">
    <text evidence="22">The sequence shown here is derived from an EMBL/GenBank/DDBJ whole genome shotgun (WGS) entry which is preliminary data.</text>
</comment>
<organism evidence="22 23">
    <name type="scientific">Oryctes borbonicus</name>
    <dbReference type="NCBI Taxonomy" id="1629725"/>
    <lineage>
        <taxon>Eukaryota</taxon>
        <taxon>Metazoa</taxon>
        <taxon>Ecdysozoa</taxon>
        <taxon>Arthropoda</taxon>
        <taxon>Hexapoda</taxon>
        <taxon>Insecta</taxon>
        <taxon>Pterygota</taxon>
        <taxon>Neoptera</taxon>
        <taxon>Endopterygota</taxon>
        <taxon>Coleoptera</taxon>
        <taxon>Polyphaga</taxon>
        <taxon>Scarabaeiformia</taxon>
        <taxon>Scarabaeidae</taxon>
        <taxon>Dynastinae</taxon>
        <taxon>Oryctes</taxon>
    </lineage>
</organism>
<accession>A0A0T6B8D4</accession>
<evidence type="ECO:0000256" key="11">
    <source>
        <dbReference type="ARBA" id="ARBA00022884"/>
    </source>
</evidence>
<dbReference type="GO" id="GO:0003677">
    <property type="term" value="F:DNA binding"/>
    <property type="evidence" value="ECO:0007669"/>
    <property type="project" value="InterPro"/>
</dbReference>
<dbReference type="Proteomes" id="UP000051574">
    <property type="component" value="Unassembled WGS sequence"/>
</dbReference>
<dbReference type="PANTHER" id="PTHR14950:SF37">
    <property type="entry name" value="ENDORIBONUCLEASE DICER"/>
    <property type="match status" value="1"/>
</dbReference>
<dbReference type="PROSITE" id="PS51194">
    <property type="entry name" value="HELICASE_CTER"/>
    <property type="match status" value="1"/>
</dbReference>
<dbReference type="InterPro" id="IPR048513">
    <property type="entry name" value="Dicer_PBD"/>
</dbReference>
<comment type="similarity">
    <text evidence="14 15">Belongs to the helicase family. Dicer subfamily.</text>
</comment>
<dbReference type="GO" id="GO:0031054">
    <property type="term" value="P:pre-miRNA processing"/>
    <property type="evidence" value="ECO:0007669"/>
    <property type="project" value="InterPro"/>
</dbReference>
<dbReference type="Gene3D" id="2.170.260.10">
    <property type="entry name" value="paz domain"/>
    <property type="match status" value="1"/>
</dbReference>
<dbReference type="CDD" id="cd15903">
    <property type="entry name" value="Dicer_PBD"/>
    <property type="match status" value="1"/>
</dbReference>
<feature type="domain" description="RNase III" evidence="17">
    <location>
        <begin position="1136"/>
        <end position="1297"/>
    </location>
</feature>
<dbReference type="PROSITE" id="PS50142">
    <property type="entry name" value="RNASE_3_2"/>
    <property type="match status" value="2"/>
</dbReference>
<dbReference type="GO" id="GO:0030422">
    <property type="term" value="P:siRNA processing"/>
    <property type="evidence" value="ECO:0007669"/>
    <property type="project" value="InterPro"/>
</dbReference>
<dbReference type="InterPro" id="IPR014720">
    <property type="entry name" value="dsRBD_dom"/>
</dbReference>
<dbReference type="SUPFAM" id="SSF52540">
    <property type="entry name" value="P-loop containing nucleoside triphosphate hydrolases"/>
    <property type="match status" value="1"/>
</dbReference>
<evidence type="ECO:0000256" key="4">
    <source>
        <dbReference type="ARBA" id="ARBA00022723"/>
    </source>
</evidence>
<dbReference type="InterPro" id="IPR027417">
    <property type="entry name" value="P-loop_NTPase"/>
</dbReference>
<dbReference type="SMART" id="SM00949">
    <property type="entry name" value="PAZ"/>
    <property type="match status" value="1"/>
</dbReference>
<dbReference type="Pfam" id="PF00636">
    <property type="entry name" value="Ribonuclease_3"/>
    <property type="match status" value="2"/>
</dbReference>
<dbReference type="InterPro" id="IPR038248">
    <property type="entry name" value="Dicer_dimer_sf"/>
</dbReference>
<keyword evidence="12" id="KW-0943">RNA-mediated gene silencing</keyword>
<evidence type="ECO:0000256" key="7">
    <source>
        <dbReference type="ARBA" id="ARBA00022801"/>
    </source>
</evidence>
<comment type="cofactor">
    <cofactor evidence="1">
        <name>Mn(2+)</name>
        <dbReference type="ChEBI" id="CHEBI:29035"/>
    </cofactor>
</comment>
<dbReference type="Gene3D" id="3.30.160.380">
    <property type="entry name" value="Dicer dimerisation domain"/>
    <property type="match status" value="1"/>
</dbReference>
<evidence type="ECO:0000256" key="14">
    <source>
        <dbReference type="ARBA" id="ARBA00035116"/>
    </source>
</evidence>
<proteinExistence type="inferred from homology"/>
<feature type="domain" description="DRBM" evidence="16">
    <location>
        <begin position="1521"/>
        <end position="1596"/>
    </location>
</feature>
<dbReference type="Pfam" id="PF20932">
    <property type="entry name" value="Dicer_dsRBD"/>
    <property type="match status" value="1"/>
</dbReference>
<sequence length="1596" mass="183815">MADETDFVPRNYQVELMQIAINNNTIIYLPTGAGKTYIAVLVLKHLSGALIKPWNEGRKVTIILVNTIALVHQHGKYLKRHTPFSVGEYTGELNVDFWDKNVWYKQCEDYQILIMTCQILTSAVERQVLDLNRVNLLIFDECHRGVNDQPMRQLMKNFQHIDEQPRVLGLTATLLNGNCAPSRVKDMVQNLEITYHSKVATVDELKDVLGYATNPSESILCYSTNVLTRHEEEAITFLEDSADILRVVVLDSEETSPPRNLVHLDPVKGQKDLANLLTDAVIHIKMLGTYGGLQAIVAHTIQIECMKKFCDDENFYHILNSAITSLTYAKRLLSKQLSGDKTKDVYKFSSPKVLSLFRILQEYSKNHTEELCAIIFVQRRFTAKILYHLLVILAENVSDFSFLKPNFIVGYNTNPYNDTRESLYYTKVNREIIQGFFSKEYNILISSNVLEEGIDIPTCTLVVKFDEPVDYRSYIQSKGRARHGESLYYMMVEQKDYARYSQKYHSFQEIEAQLNEYLIGQNGIRKGPNEDHIMELYNEDPLRPYYVNGPGSAHVTMTAAVSLLSSYCNSLEGDVYTTYAPNWYAEKKDKALSVVIELPIVCPYIDPIQGEFMGSKKQAKRAAALKACKILHQIGELDDNLRPVKRTELVEETEFLFKHWPAIKEQSAGNKKNLRLHKIHVPSCCIGRIIPGNPVYLYIINLTPNFDLSNMWASALSDLYSANLCFGIISPNKFPRVCTFPLYVKFGEIKVNICTDAKTVDIDAENLKEIQHFNYLVYNDILGLLKNFLIVNKEDANFIVPVDKDRKEINFELIRQHKQLRDRFREPPLKERLALEVTETTFLNKIVTPWYRKDDTEYLVTNICYDLNSHSPFPSNYPDYISYYKCHYQRTIFKQDDPLVRVEALSSRMNYLKPRSHSDKKNKEPFLNYTIYLVPELVVVQDFPASLWLQAKLLPSVFDKLLQLFRAEELRVDIANTTGIDAGCNRNWKSLQLDEYLIDYEIDPTLIEMTETEENVEVLKMENILSLTHILNKEVVSNTLQEEYPWEKSEEPVDMERNLDVTLMDIEYYLNFMNKPVTAVARQIRNPPIKQKPAITYTVDFKPINIEMLNIINKKGPELADIFKALATAKCKDIVNLERLETLGDSFLKYITSLFIFLQYPKYNEGHTTALKGRLVSNKNLYYLAENKKLGSFLKYFHLNPREDWCPPGFCLPTPLRTRCVDTTALLTISIPDWEQKSGILSNDTINVIQKRIEENAASEETYNHSINYYLGEHQVSDKFVSDVVESLLGVYLQSCGIPGAIKLVEWLQIIPGVNLLELFSQPPPNPILNPHSTQKNVDFLLPTYEDLERNLGYKFNNRAYLLQALTHSSYTPNRITKSYQRLEFLGDAVLDFLITMHIYETGKHLNPGNLTDLRSALVNNITFACFTVRCGFHKHLLAINSKLQSYIDRFIKYQENKNFVVNDDVLILLNEDDYHIAEYLDVPKVLGDIFESLAGAVFLDSDMNLKVVWDVFYRIMWKEINEFRTNIPKNAIRMLYETAGAHPIFHKAVETEEGKIMVKLDFMINGSKKRVHGFGDNKSIAKRAAAKMALRLLGR</sequence>
<dbReference type="InterPro" id="IPR014001">
    <property type="entry name" value="Helicase_ATP-bd"/>
</dbReference>
<dbReference type="PROSITE" id="PS50137">
    <property type="entry name" value="DS_RBD"/>
    <property type="match status" value="1"/>
</dbReference>
<dbReference type="Pfam" id="PF03368">
    <property type="entry name" value="Dicer_dimer"/>
    <property type="match status" value="1"/>
</dbReference>
<evidence type="ECO:0000256" key="5">
    <source>
        <dbReference type="ARBA" id="ARBA00022737"/>
    </source>
</evidence>
<evidence type="ECO:0000256" key="6">
    <source>
        <dbReference type="ARBA" id="ARBA00022741"/>
    </source>
</evidence>
<dbReference type="InterPro" id="IPR048512">
    <property type="entry name" value="Dicer_platform"/>
</dbReference>
<dbReference type="GO" id="GO:0046872">
    <property type="term" value="F:metal ion binding"/>
    <property type="evidence" value="ECO:0007669"/>
    <property type="project" value="UniProtKB-KW"/>
</dbReference>
<dbReference type="GO" id="GO:0006309">
    <property type="term" value="P:apoptotic DNA fragmentation"/>
    <property type="evidence" value="ECO:0007669"/>
    <property type="project" value="TreeGrafter"/>
</dbReference>
<dbReference type="Gene3D" id="1.10.1520.10">
    <property type="entry name" value="Ribonuclease III domain"/>
    <property type="match status" value="2"/>
</dbReference>
<comment type="cofactor">
    <cofactor evidence="2">
        <name>Mg(2+)</name>
        <dbReference type="ChEBI" id="CHEBI:18420"/>
    </cofactor>
</comment>
<evidence type="ECO:0000256" key="1">
    <source>
        <dbReference type="ARBA" id="ARBA00001936"/>
    </source>
</evidence>
<dbReference type="Gene3D" id="3.30.160.20">
    <property type="match status" value="1"/>
</dbReference>
<keyword evidence="9" id="KW-0067">ATP-binding</keyword>
<feature type="domain" description="Helicase ATP-binding" evidence="19">
    <location>
        <begin position="16"/>
        <end position="192"/>
    </location>
</feature>
<dbReference type="Pfam" id="PF20931">
    <property type="entry name" value="Dicer_platform"/>
    <property type="match status" value="1"/>
</dbReference>
<evidence type="ECO:0000259" key="17">
    <source>
        <dbReference type="PROSITE" id="PS50142"/>
    </source>
</evidence>
<protein>
    <submittedName>
        <fullName evidence="22">Helicase</fullName>
    </submittedName>
</protein>
<dbReference type="InterPro" id="IPR044441">
    <property type="entry name" value="DICER_DSRM"/>
</dbReference>
<feature type="domain" description="Dicer dsRNA-binding fold" evidence="21">
    <location>
        <begin position="560"/>
        <end position="651"/>
    </location>
</feature>
<dbReference type="CDD" id="cd18034">
    <property type="entry name" value="DEXHc_dicer"/>
    <property type="match status" value="1"/>
</dbReference>
<feature type="domain" description="PAZ" evidence="18">
    <location>
        <begin position="828"/>
        <end position="942"/>
    </location>
</feature>
<evidence type="ECO:0000256" key="8">
    <source>
        <dbReference type="ARBA" id="ARBA00022806"/>
    </source>
</evidence>
<dbReference type="SMART" id="SM00535">
    <property type="entry name" value="RIBOc"/>
    <property type="match status" value="2"/>
</dbReference>
<dbReference type="InterPro" id="IPR003100">
    <property type="entry name" value="PAZ_dom"/>
</dbReference>
<dbReference type="GO" id="GO:0005634">
    <property type="term" value="C:nucleus"/>
    <property type="evidence" value="ECO:0007669"/>
    <property type="project" value="TreeGrafter"/>
</dbReference>
<gene>
    <name evidence="22" type="ORF">AMK59_3550</name>
</gene>
<evidence type="ECO:0000259" key="18">
    <source>
        <dbReference type="PROSITE" id="PS50821"/>
    </source>
</evidence>
<dbReference type="PROSITE" id="PS51192">
    <property type="entry name" value="HELICASE_ATP_BIND_1"/>
    <property type="match status" value="1"/>
</dbReference>
<dbReference type="PROSITE" id="PS51327">
    <property type="entry name" value="DICER_DSRBF"/>
    <property type="match status" value="1"/>
</dbReference>
<dbReference type="OrthoDB" id="416741at2759"/>
<dbReference type="InterPro" id="IPR001650">
    <property type="entry name" value="Helicase_C-like"/>
</dbReference>
<dbReference type="GO" id="GO:0005737">
    <property type="term" value="C:cytoplasm"/>
    <property type="evidence" value="ECO:0007669"/>
    <property type="project" value="TreeGrafter"/>
</dbReference>
<evidence type="ECO:0000256" key="15">
    <source>
        <dbReference type="PROSITE-ProRule" id="PRU00657"/>
    </source>
</evidence>
<evidence type="ECO:0000256" key="12">
    <source>
        <dbReference type="ARBA" id="ARBA00023158"/>
    </source>
</evidence>
<evidence type="ECO:0000259" key="19">
    <source>
        <dbReference type="PROSITE" id="PS51192"/>
    </source>
</evidence>
<dbReference type="EMBL" id="LJIG01009215">
    <property type="protein sequence ID" value="KRT83525.1"/>
    <property type="molecule type" value="Genomic_DNA"/>
</dbReference>
<dbReference type="PROSITE" id="PS50821">
    <property type="entry name" value="PAZ"/>
    <property type="match status" value="1"/>
</dbReference>
<evidence type="ECO:0000313" key="23">
    <source>
        <dbReference type="Proteomes" id="UP000051574"/>
    </source>
</evidence>
<keyword evidence="4" id="KW-0479">Metal-binding</keyword>
<dbReference type="GO" id="GO:0004525">
    <property type="term" value="F:ribonuclease III activity"/>
    <property type="evidence" value="ECO:0007669"/>
    <property type="project" value="InterPro"/>
</dbReference>
<dbReference type="CDD" id="cd00593">
    <property type="entry name" value="RIBOc"/>
    <property type="match status" value="2"/>
</dbReference>
<feature type="domain" description="RNase III" evidence="17">
    <location>
        <begin position="1345"/>
        <end position="1503"/>
    </location>
</feature>
<evidence type="ECO:0000313" key="22">
    <source>
        <dbReference type="EMBL" id="KRT83525.1"/>
    </source>
</evidence>
<evidence type="ECO:0000259" key="20">
    <source>
        <dbReference type="PROSITE" id="PS51194"/>
    </source>
</evidence>
<dbReference type="FunFam" id="3.40.50.300:FF:000628">
    <property type="entry name" value="Endoribonuclease Dicer"/>
    <property type="match status" value="1"/>
</dbReference>
<dbReference type="GO" id="GO:0005524">
    <property type="term" value="F:ATP binding"/>
    <property type="evidence" value="ECO:0007669"/>
    <property type="project" value="UniProtKB-KW"/>
</dbReference>
<keyword evidence="5" id="KW-0677">Repeat</keyword>
<evidence type="ECO:0000256" key="9">
    <source>
        <dbReference type="ARBA" id="ARBA00022840"/>
    </source>
</evidence>
<keyword evidence="8 22" id="KW-0347">Helicase</keyword>
<keyword evidence="7" id="KW-0378">Hydrolase</keyword>
<evidence type="ECO:0000259" key="16">
    <source>
        <dbReference type="PROSITE" id="PS50137"/>
    </source>
</evidence>
<dbReference type="GO" id="GO:0003723">
    <property type="term" value="F:RNA binding"/>
    <property type="evidence" value="ECO:0007669"/>
    <property type="project" value="UniProtKB-UniRule"/>
</dbReference>
<dbReference type="Gene3D" id="3.40.50.300">
    <property type="entry name" value="P-loop containing nucleotide triphosphate hydrolases"/>
    <property type="match status" value="2"/>
</dbReference>
<dbReference type="SUPFAM" id="SSF69065">
    <property type="entry name" value="RNase III domain-like"/>
    <property type="match status" value="2"/>
</dbReference>
<dbReference type="FunFam" id="1.10.1520.10:FF:000005">
    <property type="entry name" value="Putative endoribonuclease dicer"/>
    <property type="match status" value="1"/>
</dbReference>
<dbReference type="Pfam" id="PF02170">
    <property type="entry name" value="PAZ"/>
    <property type="match status" value="1"/>
</dbReference>
<keyword evidence="13" id="KW-0464">Manganese</keyword>
<dbReference type="GO" id="GO:0070578">
    <property type="term" value="C:RISC-loading complex"/>
    <property type="evidence" value="ECO:0007669"/>
    <property type="project" value="TreeGrafter"/>
</dbReference>
<keyword evidence="6" id="KW-0547">Nucleotide-binding</keyword>
<keyword evidence="10" id="KW-0460">Magnesium</keyword>
<dbReference type="PROSITE" id="PS00517">
    <property type="entry name" value="RNASE_3_1"/>
    <property type="match status" value="1"/>
</dbReference>
<evidence type="ECO:0000256" key="13">
    <source>
        <dbReference type="ARBA" id="ARBA00023211"/>
    </source>
</evidence>
<dbReference type="InterPro" id="IPR036389">
    <property type="entry name" value="RNase_III_sf"/>
</dbReference>
<name>A0A0T6B8D4_9SCAR</name>
<evidence type="ECO:0000256" key="10">
    <source>
        <dbReference type="ARBA" id="ARBA00022842"/>
    </source>
</evidence>
<keyword evidence="23" id="KW-1185">Reference proteome</keyword>